<organism evidence="4 5">
    <name type="scientific">Helobdella robusta</name>
    <name type="common">Californian leech</name>
    <dbReference type="NCBI Taxonomy" id="6412"/>
    <lineage>
        <taxon>Eukaryota</taxon>
        <taxon>Metazoa</taxon>
        <taxon>Spiralia</taxon>
        <taxon>Lophotrochozoa</taxon>
        <taxon>Annelida</taxon>
        <taxon>Clitellata</taxon>
        <taxon>Hirudinea</taxon>
        <taxon>Rhynchobdellida</taxon>
        <taxon>Glossiphoniidae</taxon>
        <taxon>Helobdella</taxon>
    </lineage>
</organism>
<dbReference type="CDD" id="cd06794">
    <property type="entry name" value="PDZ2_syntenin-like"/>
    <property type="match status" value="1"/>
</dbReference>
<dbReference type="eggNOG" id="KOG0849">
    <property type="taxonomic scope" value="Eukaryota"/>
</dbReference>
<proteinExistence type="predicted"/>
<dbReference type="EMBL" id="AMQM01001745">
    <property type="status" value="NOT_ANNOTATED_CDS"/>
    <property type="molecule type" value="Genomic_DNA"/>
</dbReference>
<name>T1FZW9_HELRO</name>
<reference evidence="4" key="3">
    <citation type="submission" date="2015-06" db="UniProtKB">
        <authorList>
            <consortium name="EnsemblMetazoa"/>
        </authorList>
    </citation>
    <scope>IDENTIFICATION</scope>
</reference>
<feature type="domain" description="PDZ" evidence="2">
    <location>
        <begin position="204"/>
        <end position="279"/>
    </location>
</feature>
<evidence type="ECO:0000313" key="4">
    <source>
        <dbReference type="EnsemblMetazoa" id="HelroP69589"/>
    </source>
</evidence>
<dbReference type="CTD" id="20214367"/>
<dbReference type="EMBL" id="KB097639">
    <property type="protein sequence ID" value="ESN92587.1"/>
    <property type="molecule type" value="Genomic_DNA"/>
</dbReference>
<feature type="domain" description="PDZ" evidence="2">
    <location>
        <begin position="120"/>
        <end position="199"/>
    </location>
</feature>
<protein>
    <recommendedName>
        <fullName evidence="2">PDZ domain-containing protein</fullName>
    </recommendedName>
</protein>
<dbReference type="OrthoDB" id="10059177at2759"/>
<keyword evidence="1" id="KW-0677">Repeat</keyword>
<dbReference type="Pfam" id="PF00595">
    <property type="entry name" value="PDZ"/>
    <property type="match status" value="2"/>
</dbReference>
<dbReference type="InterPro" id="IPR051230">
    <property type="entry name" value="APP-Binding"/>
</dbReference>
<dbReference type="PANTHER" id="PTHR12345:SF3">
    <property type="entry name" value="PDZ DOMAIN-CONTAINING PROTEIN"/>
    <property type="match status" value="1"/>
</dbReference>
<accession>T1FZW9</accession>
<dbReference type="HOGENOM" id="CLU_059870_0_0_1"/>
<evidence type="ECO:0000313" key="5">
    <source>
        <dbReference type="Proteomes" id="UP000015101"/>
    </source>
</evidence>
<dbReference type="GO" id="GO:0005737">
    <property type="term" value="C:cytoplasm"/>
    <property type="evidence" value="ECO:0000318"/>
    <property type="project" value="GO_Central"/>
</dbReference>
<evidence type="ECO:0000259" key="2">
    <source>
        <dbReference type="PROSITE" id="PS50106"/>
    </source>
</evidence>
<dbReference type="InterPro" id="IPR001478">
    <property type="entry name" value="PDZ"/>
</dbReference>
<evidence type="ECO:0000313" key="3">
    <source>
        <dbReference type="EMBL" id="ESN92587.1"/>
    </source>
</evidence>
<dbReference type="GeneID" id="20214367"/>
<dbReference type="InParanoid" id="T1FZW9"/>
<dbReference type="CDD" id="cd06721">
    <property type="entry name" value="PDZ1_syntenin-like"/>
    <property type="match status" value="1"/>
</dbReference>
<dbReference type="InterPro" id="IPR036034">
    <property type="entry name" value="PDZ_sf"/>
</dbReference>
<dbReference type="SUPFAM" id="SSF50156">
    <property type="entry name" value="PDZ domain-like"/>
    <property type="match status" value="2"/>
</dbReference>
<dbReference type="PANTHER" id="PTHR12345">
    <property type="entry name" value="SYNTENIN RELATED"/>
    <property type="match status" value="1"/>
</dbReference>
<dbReference type="SMART" id="SM00228">
    <property type="entry name" value="PDZ"/>
    <property type="match status" value="2"/>
</dbReference>
<reference evidence="5" key="1">
    <citation type="submission" date="2012-12" db="EMBL/GenBank/DDBJ databases">
        <authorList>
            <person name="Hellsten U."/>
            <person name="Grimwood J."/>
            <person name="Chapman J.A."/>
            <person name="Shapiro H."/>
            <person name="Aerts A."/>
            <person name="Otillar R.P."/>
            <person name="Terry A.Y."/>
            <person name="Boore J.L."/>
            <person name="Simakov O."/>
            <person name="Marletaz F."/>
            <person name="Cho S.-J."/>
            <person name="Edsinger-Gonzales E."/>
            <person name="Havlak P."/>
            <person name="Kuo D.-H."/>
            <person name="Larsson T."/>
            <person name="Lv J."/>
            <person name="Arendt D."/>
            <person name="Savage R."/>
            <person name="Osoegawa K."/>
            <person name="de Jong P."/>
            <person name="Lindberg D.R."/>
            <person name="Seaver E.C."/>
            <person name="Weisblat D.A."/>
            <person name="Putnam N.H."/>
            <person name="Grigoriev I.V."/>
            <person name="Rokhsar D.S."/>
        </authorList>
    </citation>
    <scope>NUCLEOTIDE SEQUENCE</scope>
</reference>
<dbReference type="OMA" id="GIHEYQD"/>
<dbReference type="PROSITE" id="PS50106">
    <property type="entry name" value="PDZ"/>
    <property type="match status" value="2"/>
</dbReference>
<dbReference type="EnsemblMetazoa" id="HelroT69589">
    <property type="protein sequence ID" value="HelroP69589"/>
    <property type="gene ID" value="HelroG69589"/>
</dbReference>
<keyword evidence="5" id="KW-1185">Reference proteome</keyword>
<dbReference type="RefSeq" id="XP_009028844.1">
    <property type="nucleotide sequence ID" value="XM_009030596.1"/>
</dbReference>
<sequence>MSLYPTLEDMKVDHYIQQRVADSFNQPAQPQLLYNTNNNINYGYNLTQQQQNADLYPRLVEYMGLNITPEMLNQQNELALAPANNQVHYTSSGNQMLVAPVTGLNNAGVLRSDVKQGIRQVVLCKDAKGFIGLKVKSVNKGIFICFVESNSPAAMVGLRFGDQIIQINDELVAGWDTDKTMKFLKKAAPEKITMAIRDRPFERTITMHKDSSGTVGFIFNENKITSIVKDSSAARNGLLIDHHMVEVNGQNVIGMKDKEIKDIFEKAERTITITILPSFIYEHIMKSIGWSLVSKRMDHSIPDV</sequence>
<dbReference type="AlphaFoldDB" id="T1FZW9"/>
<dbReference type="FunFam" id="2.30.42.10:FF:000043">
    <property type="entry name" value="Syntenin-1 isoform X1"/>
    <property type="match status" value="1"/>
</dbReference>
<dbReference type="KEGG" id="hro:HELRODRAFT_69589"/>
<reference evidence="3 5" key="2">
    <citation type="journal article" date="2013" name="Nature">
        <title>Insights into bilaterian evolution from three spiralian genomes.</title>
        <authorList>
            <person name="Simakov O."/>
            <person name="Marletaz F."/>
            <person name="Cho S.J."/>
            <person name="Edsinger-Gonzales E."/>
            <person name="Havlak P."/>
            <person name="Hellsten U."/>
            <person name="Kuo D.H."/>
            <person name="Larsson T."/>
            <person name="Lv J."/>
            <person name="Arendt D."/>
            <person name="Savage R."/>
            <person name="Osoegawa K."/>
            <person name="de Jong P."/>
            <person name="Grimwood J."/>
            <person name="Chapman J.A."/>
            <person name="Shapiro H."/>
            <person name="Aerts A."/>
            <person name="Otillar R.P."/>
            <person name="Terry A.Y."/>
            <person name="Boore J.L."/>
            <person name="Grigoriev I.V."/>
            <person name="Lindberg D.R."/>
            <person name="Seaver E.C."/>
            <person name="Weisblat D.A."/>
            <person name="Putnam N.H."/>
            <person name="Rokhsar D.S."/>
        </authorList>
    </citation>
    <scope>NUCLEOTIDE SEQUENCE</scope>
</reference>
<gene>
    <name evidence="4" type="primary">20214367</name>
    <name evidence="3" type="ORF">HELRODRAFT_69589</name>
</gene>
<dbReference type="STRING" id="6412.T1FZW9"/>
<evidence type="ECO:0000256" key="1">
    <source>
        <dbReference type="ARBA" id="ARBA00022737"/>
    </source>
</evidence>
<dbReference type="GO" id="GO:0005886">
    <property type="term" value="C:plasma membrane"/>
    <property type="evidence" value="ECO:0000318"/>
    <property type="project" value="GO_Central"/>
</dbReference>
<dbReference type="Proteomes" id="UP000015101">
    <property type="component" value="Unassembled WGS sequence"/>
</dbReference>
<dbReference type="Gene3D" id="2.30.42.10">
    <property type="match status" value="2"/>
</dbReference>